<dbReference type="EMBL" id="JAFDVD010000008">
    <property type="protein sequence ID" value="MBM6400368.1"/>
    <property type="molecule type" value="Genomic_DNA"/>
</dbReference>
<dbReference type="Proteomes" id="UP001430172">
    <property type="component" value="Unassembled WGS sequence"/>
</dbReference>
<protein>
    <recommendedName>
        <fullName evidence="4">DUF4439 domain-containing protein</fullName>
    </recommendedName>
</protein>
<keyword evidence="3" id="KW-1185">Reference proteome</keyword>
<sequence length="320" mass="32296">MAPVPDLDARRPGRRLLLAGVGAALLTPVAGCGVRLENDAPRVPLVPTREPLPGEAALLALTLDSERLADLADALGTPLGTDLATLHRRQHTVLRTTLLRRGVPAASLGPTPTPSPTRSGSPTPSPSPSTGAATLGATEADAAAGAARFSTAAADLLPSLAALHAQRWAAGALLTGSAPPRPVVSGPPDGLEVGDLAEAVDAAAYLAEVGTARSTGARRERGAATVTALRALRSALRSGEDAPPAGLGRPLPFPVRSAADVDRLLWESLTALRAALGAGLADLVAADPVAGLDAATRWLGGVEVEAHRWGVPLVPFPGLT</sequence>
<name>A0ABS2CKF3_9MICO</name>
<comment type="caution">
    <text evidence="2">The sequence shown here is derived from an EMBL/GenBank/DDBJ whole genome shotgun (WGS) entry which is preliminary data.</text>
</comment>
<dbReference type="InterPro" id="IPR012347">
    <property type="entry name" value="Ferritin-like"/>
</dbReference>
<dbReference type="RefSeq" id="WP_204130838.1">
    <property type="nucleotide sequence ID" value="NZ_JAFDVD010000008.1"/>
</dbReference>
<organism evidence="2 3">
    <name type="scientific">Phycicoccus sonneratiae</name>
    <dbReference type="NCBI Taxonomy" id="2807628"/>
    <lineage>
        <taxon>Bacteria</taxon>
        <taxon>Bacillati</taxon>
        <taxon>Actinomycetota</taxon>
        <taxon>Actinomycetes</taxon>
        <taxon>Micrococcales</taxon>
        <taxon>Intrasporangiaceae</taxon>
        <taxon>Phycicoccus</taxon>
    </lineage>
</organism>
<feature type="compositionally biased region" description="Low complexity" evidence="1">
    <location>
        <begin position="104"/>
        <end position="133"/>
    </location>
</feature>
<gene>
    <name evidence="2" type="ORF">JQN70_08235</name>
</gene>
<evidence type="ECO:0000313" key="3">
    <source>
        <dbReference type="Proteomes" id="UP001430172"/>
    </source>
</evidence>
<feature type="region of interest" description="Disordered" evidence="1">
    <location>
        <begin position="101"/>
        <end position="133"/>
    </location>
</feature>
<evidence type="ECO:0000256" key="1">
    <source>
        <dbReference type="SAM" id="MobiDB-lite"/>
    </source>
</evidence>
<evidence type="ECO:0000313" key="2">
    <source>
        <dbReference type="EMBL" id="MBM6400368.1"/>
    </source>
</evidence>
<reference evidence="2" key="1">
    <citation type="submission" date="2021-02" db="EMBL/GenBank/DDBJ databases">
        <title>Phycicoccus sp. MQZ13P-5T, whole genome shotgun sequence.</title>
        <authorList>
            <person name="Tuo L."/>
        </authorList>
    </citation>
    <scope>NUCLEOTIDE SEQUENCE</scope>
    <source>
        <strain evidence="2">MQZ13P-5</strain>
    </source>
</reference>
<accession>A0ABS2CKF3</accession>
<proteinExistence type="predicted"/>
<evidence type="ECO:0008006" key="4">
    <source>
        <dbReference type="Google" id="ProtNLM"/>
    </source>
</evidence>
<dbReference type="Gene3D" id="1.20.1260.10">
    <property type="match status" value="1"/>
</dbReference>